<name>A0A8S5REL7_9VIRU</name>
<dbReference type="EMBL" id="BK059100">
    <property type="protein sequence ID" value="DAE29846.1"/>
    <property type="molecule type" value="Genomic_DNA"/>
</dbReference>
<protein>
    <submittedName>
        <fullName evidence="1">Uncharacterized protein</fullName>
    </submittedName>
</protein>
<proteinExistence type="predicted"/>
<sequence length="82" mass="9383">MVGTIRVSSKSYLVVWPCSATTPNKTSGNILIIAQPNYACKHYFQEIFLRKLLTSIRKKRIINVSEAKESEKNRNGRNRKGE</sequence>
<evidence type="ECO:0000313" key="1">
    <source>
        <dbReference type="EMBL" id="DAE29846.1"/>
    </source>
</evidence>
<accession>A0A8S5REL7</accession>
<reference evidence="1" key="1">
    <citation type="journal article" date="2021" name="Proc. Natl. Acad. Sci. U.S.A.">
        <title>A Catalog of Tens of Thousands of Viruses from Human Metagenomes Reveals Hidden Associations with Chronic Diseases.</title>
        <authorList>
            <person name="Tisza M.J."/>
            <person name="Buck C.B."/>
        </authorList>
    </citation>
    <scope>NUCLEOTIDE SEQUENCE</scope>
    <source>
        <strain evidence="1">CtqEG8</strain>
    </source>
</reference>
<organism evidence="1">
    <name type="scientific">virus sp. ctqEG8</name>
    <dbReference type="NCBI Taxonomy" id="2827998"/>
    <lineage>
        <taxon>Viruses</taxon>
    </lineage>
</organism>